<accession>A0A8K0NAE5</accession>
<dbReference type="InterPro" id="IPR046960">
    <property type="entry name" value="PPR_At4g14850-like_plant"/>
</dbReference>
<evidence type="ECO:0000313" key="4">
    <source>
        <dbReference type="Proteomes" id="UP000797356"/>
    </source>
</evidence>
<reference evidence="3" key="2">
    <citation type="submission" date="2019-07" db="EMBL/GenBank/DDBJ databases">
        <authorList>
            <person name="Yang Y."/>
            <person name="Bocs S."/>
            <person name="Baudouin L."/>
        </authorList>
    </citation>
    <scope>NUCLEOTIDE SEQUENCE</scope>
    <source>
        <tissue evidence="3">Spear leaf of Hainan Tall coconut</tissue>
    </source>
</reference>
<feature type="repeat" description="PPR" evidence="2">
    <location>
        <begin position="72"/>
        <end position="106"/>
    </location>
</feature>
<dbReference type="NCBIfam" id="TIGR00756">
    <property type="entry name" value="PPR"/>
    <property type="match status" value="1"/>
</dbReference>
<dbReference type="EMBL" id="CM017883">
    <property type="protein sequence ID" value="KAG1365196.1"/>
    <property type="molecule type" value="Genomic_DNA"/>
</dbReference>
<feature type="repeat" description="PPR" evidence="2">
    <location>
        <begin position="172"/>
        <end position="206"/>
    </location>
</feature>
<dbReference type="InterPro" id="IPR046848">
    <property type="entry name" value="E_motif"/>
</dbReference>
<dbReference type="OrthoDB" id="1881423at2759"/>
<dbReference type="Proteomes" id="UP000797356">
    <property type="component" value="Chromosome 12"/>
</dbReference>
<dbReference type="Pfam" id="PF20431">
    <property type="entry name" value="E_motif"/>
    <property type="match status" value="1"/>
</dbReference>
<evidence type="ECO:0000256" key="1">
    <source>
        <dbReference type="ARBA" id="ARBA00022737"/>
    </source>
</evidence>
<dbReference type="PANTHER" id="PTHR47926">
    <property type="entry name" value="PENTATRICOPEPTIDE REPEAT-CONTAINING PROTEIN"/>
    <property type="match status" value="1"/>
</dbReference>
<gene>
    <name evidence="3" type="ORF">COCNU_12G001960</name>
</gene>
<dbReference type="AlphaFoldDB" id="A0A8K0NAE5"/>
<sequence length="456" mass="50604">MPACLDAYSLSKSLKAAATLRSQTHLKALHAPVIKLGFSRFTILMTGLADVALKCGLLADARTLFDDLPHRNVAAWTSMIVGHAHHRWFHDSLSFLRNMLATGTAPNGHSFSGALTACSGLGTLSYGRQIHVQVLKKSIFELIVQNGLLDMYCWCRCLPAAQRLFDSMRVKDNVSWNAMMSGYLYCERAEEALELLAVMVSCGARPDDFSYAICVDACATLASMLQGIQIHACIVKGGFDSNLVVGNALVDMYAKCGCISSSKLVFETMHARDPVLWTSMISAFGNHGELVSEGWHYFRLPLEEEGEAFVKPEHYGCMANLLCRAGYLEEALEFIERMPLKPSIAIWSAFLNSCQMCGKTKLSQLAACRLLELDPENDSNWVVLSTIHAAVSEWNKTWKIRECMKGENIKKEPGCSWVEVNDGVHVFLTADRLHPEVAEILHTLDVLRKDMVFMPV</sequence>
<dbReference type="PROSITE" id="PS51375">
    <property type="entry name" value="PPR"/>
    <property type="match status" value="2"/>
</dbReference>
<name>A0A8K0NAE5_COCNU</name>
<evidence type="ECO:0000256" key="2">
    <source>
        <dbReference type="PROSITE-ProRule" id="PRU00708"/>
    </source>
</evidence>
<keyword evidence="4" id="KW-1185">Reference proteome</keyword>
<keyword evidence="1" id="KW-0677">Repeat</keyword>
<dbReference type="Pfam" id="PF13041">
    <property type="entry name" value="PPR_2"/>
    <property type="match status" value="1"/>
</dbReference>
<protein>
    <submittedName>
        <fullName evidence="3">Pentatricopeptide repeat-containing protein, mitochondrial</fullName>
    </submittedName>
</protein>
<dbReference type="InterPro" id="IPR011990">
    <property type="entry name" value="TPR-like_helical_dom_sf"/>
</dbReference>
<dbReference type="GO" id="GO:0099402">
    <property type="term" value="P:plant organ development"/>
    <property type="evidence" value="ECO:0007669"/>
    <property type="project" value="UniProtKB-ARBA"/>
</dbReference>
<dbReference type="GO" id="GO:0009451">
    <property type="term" value="P:RNA modification"/>
    <property type="evidence" value="ECO:0007669"/>
    <property type="project" value="InterPro"/>
</dbReference>
<evidence type="ECO:0000313" key="3">
    <source>
        <dbReference type="EMBL" id="KAG1365196.1"/>
    </source>
</evidence>
<dbReference type="FunFam" id="1.25.40.10:FF:000158">
    <property type="entry name" value="pentatricopeptide repeat-containing protein At2g33680"/>
    <property type="match status" value="1"/>
</dbReference>
<dbReference type="GO" id="GO:0003723">
    <property type="term" value="F:RNA binding"/>
    <property type="evidence" value="ECO:0007669"/>
    <property type="project" value="InterPro"/>
</dbReference>
<proteinExistence type="predicted"/>
<organism evidence="3 4">
    <name type="scientific">Cocos nucifera</name>
    <name type="common">Coconut palm</name>
    <dbReference type="NCBI Taxonomy" id="13894"/>
    <lineage>
        <taxon>Eukaryota</taxon>
        <taxon>Viridiplantae</taxon>
        <taxon>Streptophyta</taxon>
        <taxon>Embryophyta</taxon>
        <taxon>Tracheophyta</taxon>
        <taxon>Spermatophyta</taxon>
        <taxon>Magnoliopsida</taxon>
        <taxon>Liliopsida</taxon>
        <taxon>Arecaceae</taxon>
        <taxon>Arecoideae</taxon>
        <taxon>Cocoseae</taxon>
        <taxon>Attaleinae</taxon>
        <taxon>Cocos</taxon>
    </lineage>
</organism>
<comment type="caution">
    <text evidence="3">The sequence shown here is derived from an EMBL/GenBank/DDBJ whole genome shotgun (WGS) entry which is preliminary data.</text>
</comment>
<reference evidence="3" key="1">
    <citation type="journal article" date="2017" name="Gigascience">
        <title>The genome draft of coconut (Cocos nucifera).</title>
        <authorList>
            <person name="Xiao Y."/>
            <person name="Xu P."/>
            <person name="Fan H."/>
            <person name="Baudouin L."/>
            <person name="Xia W."/>
            <person name="Bocs S."/>
            <person name="Xu J."/>
            <person name="Li Q."/>
            <person name="Guo A."/>
            <person name="Zhou L."/>
            <person name="Li J."/>
            <person name="Wu Y."/>
            <person name="Ma Z."/>
            <person name="Armero A."/>
            <person name="Issali A.E."/>
            <person name="Liu N."/>
            <person name="Peng M."/>
            <person name="Yang Y."/>
        </authorList>
    </citation>
    <scope>NUCLEOTIDE SEQUENCE</scope>
    <source>
        <tissue evidence="3">Spear leaf of Hainan Tall coconut</tissue>
    </source>
</reference>
<dbReference type="PANTHER" id="PTHR47926:SF449">
    <property type="entry name" value="PENTATRICOPEPTIDE REPEAT-CONTAINING PROTEIN"/>
    <property type="match status" value="1"/>
</dbReference>
<dbReference type="Pfam" id="PF01535">
    <property type="entry name" value="PPR"/>
    <property type="match status" value="5"/>
</dbReference>
<dbReference type="Gene3D" id="1.25.40.10">
    <property type="entry name" value="Tetratricopeptide repeat domain"/>
    <property type="match status" value="4"/>
</dbReference>
<dbReference type="InterPro" id="IPR002885">
    <property type="entry name" value="PPR_rpt"/>
</dbReference>